<sequence>MASTRWVSRYWKKNPEEVATPQNKKELKPTPRVSVEAIDDFDRGVIRRAIYGMFRSTNTSQHYQYQTNLTGRGSLLTTSIEPGPRKKKTDDMRELDSHRRQCSETKEPLVGDYKRKALFEGSGACLRVLGQNDLTTSKTEVCHLSQDKLVAKLTSRNVSYPPNATVGRLAISFNFKPSILIPFCVGDNPRDLFSIMGECEAIDDITDSWGKCDILPYDIVAQDHIPVRSRP</sequence>
<gene>
    <name evidence="1" type="ORF">TCEB3V08_LOCUS11880</name>
</gene>
<accession>A0A7R9DIA7</accession>
<dbReference type="AlphaFoldDB" id="A0A7R9DIA7"/>
<organism evidence="1">
    <name type="scientific">Timema cristinae</name>
    <name type="common">Walking stick</name>
    <dbReference type="NCBI Taxonomy" id="61476"/>
    <lineage>
        <taxon>Eukaryota</taxon>
        <taxon>Metazoa</taxon>
        <taxon>Ecdysozoa</taxon>
        <taxon>Arthropoda</taxon>
        <taxon>Hexapoda</taxon>
        <taxon>Insecta</taxon>
        <taxon>Pterygota</taxon>
        <taxon>Neoptera</taxon>
        <taxon>Polyneoptera</taxon>
        <taxon>Phasmatodea</taxon>
        <taxon>Timematodea</taxon>
        <taxon>Timematoidea</taxon>
        <taxon>Timematidae</taxon>
        <taxon>Timema</taxon>
    </lineage>
</organism>
<protein>
    <submittedName>
        <fullName evidence="1">Uncharacterized protein</fullName>
    </submittedName>
</protein>
<proteinExistence type="predicted"/>
<name>A0A7R9DIA7_TIMCR</name>
<evidence type="ECO:0000313" key="1">
    <source>
        <dbReference type="EMBL" id="CAD7413781.1"/>
    </source>
</evidence>
<reference evidence="1" key="1">
    <citation type="submission" date="2020-11" db="EMBL/GenBank/DDBJ databases">
        <authorList>
            <person name="Tran Van P."/>
        </authorList>
    </citation>
    <scope>NUCLEOTIDE SEQUENCE</scope>
</reference>
<dbReference type="EMBL" id="OC324015">
    <property type="protein sequence ID" value="CAD7413781.1"/>
    <property type="molecule type" value="Genomic_DNA"/>
</dbReference>